<proteinExistence type="predicted"/>
<organism evidence="2 3">
    <name type="scientific">Nitratidesulfovibrio vulgaris (strain DP4)</name>
    <name type="common">Desulfovibrio vulgaris</name>
    <dbReference type="NCBI Taxonomy" id="391774"/>
    <lineage>
        <taxon>Bacteria</taxon>
        <taxon>Pseudomonadati</taxon>
        <taxon>Thermodesulfobacteriota</taxon>
        <taxon>Desulfovibrionia</taxon>
        <taxon>Desulfovibrionales</taxon>
        <taxon>Desulfovibrionaceae</taxon>
        <taxon>Nitratidesulfovibrio</taxon>
    </lineage>
</organism>
<sequence length="171" mass="18840">MRTLVIESPHSALIERCAMRYDLPPVLVAGIIEVESGGDTWAVRYEEGFYDRYVRIAEPFTVIPCTKATERRLCATSFGLMQVMGQVARERGFKGPFLTQLCDPELGIEYGCRHLAWTAKRLAAKRITGYAALCAAYNGGVGAVFNDGRVSNPEYPAKVRTALGGSWDVLT</sequence>
<reference evidence="3" key="1">
    <citation type="journal article" date="2009" name="Environ. Microbiol.">
        <title>Contribution of mobile genetic elements to Desulfovibrio vulgaris genome plasticity.</title>
        <authorList>
            <person name="Walker C.B."/>
            <person name="Stolyar S."/>
            <person name="Chivian D."/>
            <person name="Pinel N."/>
            <person name="Gabster J.A."/>
            <person name="Dehal P.S."/>
            <person name="He Z."/>
            <person name="Yang Z.K."/>
            <person name="Yen H.C."/>
            <person name="Zhou J."/>
            <person name="Wall J.D."/>
            <person name="Hazen T.C."/>
            <person name="Arkin A.P."/>
            <person name="Stahl D.A."/>
        </authorList>
    </citation>
    <scope>NUCLEOTIDE SEQUENCE [LARGE SCALE GENOMIC DNA]</scope>
    <source>
        <strain evidence="3">DP4</strain>
    </source>
</reference>
<dbReference type="Pfam" id="PF01464">
    <property type="entry name" value="SLT"/>
    <property type="match status" value="1"/>
</dbReference>
<evidence type="ECO:0000259" key="1">
    <source>
        <dbReference type="Pfam" id="PF01464"/>
    </source>
</evidence>
<dbReference type="EMBL" id="CP000527">
    <property type="protein sequence ID" value="ABM28088.1"/>
    <property type="molecule type" value="Genomic_DNA"/>
</dbReference>
<dbReference type="InterPro" id="IPR023346">
    <property type="entry name" value="Lysozyme-like_dom_sf"/>
</dbReference>
<dbReference type="SUPFAM" id="SSF53955">
    <property type="entry name" value="Lysozyme-like"/>
    <property type="match status" value="1"/>
</dbReference>
<dbReference type="Gene3D" id="1.10.530.10">
    <property type="match status" value="1"/>
</dbReference>
<evidence type="ECO:0000313" key="2">
    <source>
        <dbReference type="EMBL" id="ABM28088.1"/>
    </source>
</evidence>
<name>A0A0H3A7S9_NITV4</name>
<gene>
    <name evidence="2" type="ordered locus">Dvul_1068</name>
</gene>
<evidence type="ECO:0000313" key="3">
    <source>
        <dbReference type="Proteomes" id="UP000009173"/>
    </source>
</evidence>
<dbReference type="HOGENOM" id="CLU_1600088_0_0_7"/>
<dbReference type="InterPro" id="IPR008258">
    <property type="entry name" value="Transglycosylase_SLT_dom_1"/>
</dbReference>
<dbReference type="AlphaFoldDB" id="A0A0H3A7S9"/>
<protein>
    <submittedName>
        <fullName evidence="2">Lytic transglycosylase, catalytic</fullName>
    </submittedName>
</protein>
<accession>A0A0H3A7S9</accession>
<feature type="domain" description="Transglycosylase SLT" evidence="1">
    <location>
        <begin position="14"/>
        <end position="147"/>
    </location>
</feature>
<dbReference type="KEGG" id="dvl:Dvul_1068"/>
<dbReference type="RefSeq" id="WP_011792031.1">
    <property type="nucleotide sequence ID" value="NC_008751.1"/>
</dbReference>
<dbReference type="Proteomes" id="UP000009173">
    <property type="component" value="Chromosome"/>
</dbReference>